<dbReference type="InterPro" id="IPR010610">
    <property type="entry name" value="EryCIII-like_C"/>
</dbReference>
<dbReference type="InterPro" id="IPR002213">
    <property type="entry name" value="UDP_glucos_trans"/>
</dbReference>
<dbReference type="EMBL" id="JBHUCP010000001">
    <property type="protein sequence ID" value="MFD1527890.1"/>
    <property type="molecule type" value="Genomic_DNA"/>
</dbReference>
<dbReference type="Proteomes" id="UP001597145">
    <property type="component" value="Unassembled WGS sequence"/>
</dbReference>
<evidence type="ECO:0000256" key="1">
    <source>
        <dbReference type="ARBA" id="ARBA00004660"/>
    </source>
</evidence>
<accession>A0ABW4FAX0</accession>
<feature type="domain" description="Glycosyltransferase family 28 N-terminal" evidence="3">
    <location>
        <begin position="3"/>
        <end position="124"/>
    </location>
</feature>
<evidence type="ECO:0000259" key="3">
    <source>
        <dbReference type="Pfam" id="PF03033"/>
    </source>
</evidence>
<dbReference type="PANTHER" id="PTHR48050">
    <property type="entry name" value="STEROL 3-BETA-GLUCOSYLTRANSFERASE"/>
    <property type="match status" value="1"/>
</dbReference>
<reference evidence="6" key="1">
    <citation type="journal article" date="2019" name="Int. J. Syst. Evol. Microbiol.">
        <title>The Global Catalogue of Microorganisms (GCM) 10K type strain sequencing project: providing services to taxonomists for standard genome sequencing and annotation.</title>
        <authorList>
            <consortium name="The Broad Institute Genomics Platform"/>
            <consortium name="The Broad Institute Genome Sequencing Center for Infectious Disease"/>
            <person name="Wu L."/>
            <person name="Ma J."/>
        </authorList>
    </citation>
    <scope>NUCLEOTIDE SEQUENCE [LARGE SCALE GENOMIC DNA]</scope>
    <source>
        <strain evidence="6">JCM 12165</strain>
    </source>
</reference>
<proteinExistence type="predicted"/>
<organism evidence="5 6">
    <name type="scientific">Pseudonocardia aurantiaca</name>
    <dbReference type="NCBI Taxonomy" id="75290"/>
    <lineage>
        <taxon>Bacteria</taxon>
        <taxon>Bacillati</taxon>
        <taxon>Actinomycetota</taxon>
        <taxon>Actinomycetes</taxon>
        <taxon>Pseudonocardiales</taxon>
        <taxon>Pseudonocardiaceae</taxon>
        <taxon>Pseudonocardia</taxon>
    </lineage>
</organism>
<dbReference type="Pfam" id="PF03033">
    <property type="entry name" value="Glyco_transf_28"/>
    <property type="match status" value="1"/>
</dbReference>
<dbReference type="CDD" id="cd03784">
    <property type="entry name" value="GT1_Gtf-like"/>
    <property type="match status" value="1"/>
</dbReference>
<sequence length="410" mass="43696">MRIVIVAVGTWGDVGPYTGLGTRLRTAGHEVAIAAHAPFEAMVRERGLDFRPLPMDIRDELGSTEGQQVLRTSPLAMGRFIRMYARHWVTMAEATEAAVDGADIVLTSAMGWLGVHVAEGKGIPSAGVYLQPMDPTGEFPPWLVTTRSLGRWGNRTAARAARTLGMLPFRNAVNGLRARLGLPSSTPGAFFRHLDETHWPVFYGISPTVLPSPVDWPPHRRTVGYWWPERTPGWEPDQRLVDFLASGPKPVFVGFGSMSGGDAAQLGELVLTALRRAGLRGVLQQGWGGLAGAGDDVLAIGETPHDWLFPQMAAVVHHGGAGTTAAGLRAGVPAVPTPLAADQPFWANRLVALGVAPRSLPYHRLDAGALADALRAATGEPSFAARARELAGRIAEEDGAGALIEGLPLR</sequence>
<protein>
    <submittedName>
        <fullName evidence="5">Glycosyltransferase</fullName>
    </submittedName>
</protein>
<evidence type="ECO:0000256" key="2">
    <source>
        <dbReference type="ARBA" id="ARBA00023194"/>
    </source>
</evidence>
<keyword evidence="6" id="KW-1185">Reference proteome</keyword>
<gene>
    <name evidence="5" type="ORF">ACFSCY_00355</name>
</gene>
<dbReference type="RefSeq" id="WP_343971808.1">
    <property type="nucleotide sequence ID" value="NZ_BAAAJG010000003.1"/>
</dbReference>
<feature type="domain" description="Erythromycin biosynthesis protein CIII-like C-terminal" evidence="4">
    <location>
        <begin position="295"/>
        <end position="393"/>
    </location>
</feature>
<keyword evidence="2" id="KW-0045">Antibiotic biosynthesis</keyword>
<dbReference type="PANTHER" id="PTHR48050:SF13">
    <property type="entry name" value="STEROL 3-BETA-GLUCOSYLTRANSFERASE UGT80A2"/>
    <property type="match status" value="1"/>
</dbReference>
<evidence type="ECO:0000313" key="5">
    <source>
        <dbReference type="EMBL" id="MFD1527890.1"/>
    </source>
</evidence>
<evidence type="ECO:0000259" key="4">
    <source>
        <dbReference type="Pfam" id="PF06722"/>
    </source>
</evidence>
<comment type="pathway">
    <text evidence="1">Antibiotic biosynthesis; vancomycin biosynthesis.</text>
</comment>
<dbReference type="InterPro" id="IPR050426">
    <property type="entry name" value="Glycosyltransferase_28"/>
</dbReference>
<dbReference type="Gene3D" id="3.40.50.2000">
    <property type="entry name" value="Glycogen Phosphorylase B"/>
    <property type="match status" value="2"/>
</dbReference>
<name>A0ABW4FAX0_9PSEU</name>
<evidence type="ECO:0000313" key="6">
    <source>
        <dbReference type="Proteomes" id="UP001597145"/>
    </source>
</evidence>
<comment type="caution">
    <text evidence="5">The sequence shown here is derived from an EMBL/GenBank/DDBJ whole genome shotgun (WGS) entry which is preliminary data.</text>
</comment>
<dbReference type="SUPFAM" id="SSF53756">
    <property type="entry name" value="UDP-Glycosyltransferase/glycogen phosphorylase"/>
    <property type="match status" value="1"/>
</dbReference>
<dbReference type="Pfam" id="PF06722">
    <property type="entry name" value="EryCIII-like_C"/>
    <property type="match status" value="1"/>
</dbReference>
<dbReference type="InterPro" id="IPR004276">
    <property type="entry name" value="GlycoTrans_28_N"/>
</dbReference>